<evidence type="ECO:0000256" key="3">
    <source>
        <dbReference type="SAM" id="SignalP"/>
    </source>
</evidence>
<gene>
    <name evidence="5" type="ORF">Slin15195_G011790</name>
</gene>
<dbReference type="AlphaFoldDB" id="A0A9Q9AK15"/>
<feature type="compositionally biased region" description="Polar residues" evidence="2">
    <location>
        <begin position="163"/>
        <end position="176"/>
    </location>
</feature>
<accession>A0A9Q9AK15</accession>
<reference evidence="5" key="1">
    <citation type="submission" date="2022-06" db="EMBL/GenBank/DDBJ databases">
        <title>Complete genome sequences of two strains of the flax pathogen Septoria linicola.</title>
        <authorList>
            <person name="Lapalu N."/>
            <person name="Simon A."/>
            <person name="Demenou B."/>
            <person name="Paumier D."/>
            <person name="Guillot M.-P."/>
            <person name="Gout L."/>
            <person name="Valade R."/>
        </authorList>
    </citation>
    <scope>NUCLEOTIDE SEQUENCE</scope>
    <source>
        <strain evidence="5">SE15195</strain>
    </source>
</reference>
<dbReference type="OrthoDB" id="5589325at2759"/>
<feature type="signal peptide" evidence="3">
    <location>
        <begin position="1"/>
        <end position="17"/>
    </location>
</feature>
<feature type="domain" description="Yeast cell wall synthesis Kre9/Knh1-like N-terminal" evidence="4">
    <location>
        <begin position="33"/>
        <end position="110"/>
    </location>
</feature>
<dbReference type="InterPro" id="IPR018466">
    <property type="entry name" value="Kre9/Knh1-like_N"/>
</dbReference>
<organism evidence="5 6">
    <name type="scientific">Septoria linicola</name>
    <dbReference type="NCBI Taxonomy" id="215465"/>
    <lineage>
        <taxon>Eukaryota</taxon>
        <taxon>Fungi</taxon>
        <taxon>Dikarya</taxon>
        <taxon>Ascomycota</taxon>
        <taxon>Pezizomycotina</taxon>
        <taxon>Dothideomycetes</taxon>
        <taxon>Dothideomycetidae</taxon>
        <taxon>Mycosphaerellales</taxon>
        <taxon>Mycosphaerellaceae</taxon>
        <taxon>Septoria</taxon>
    </lineage>
</organism>
<evidence type="ECO:0000313" key="6">
    <source>
        <dbReference type="Proteomes" id="UP001056384"/>
    </source>
</evidence>
<protein>
    <recommendedName>
        <fullName evidence="4">Yeast cell wall synthesis Kre9/Knh1-like N-terminal domain-containing protein</fullName>
    </recommendedName>
</protein>
<evidence type="ECO:0000313" key="5">
    <source>
        <dbReference type="EMBL" id="USW47860.1"/>
    </source>
</evidence>
<keyword evidence="1 3" id="KW-0732">Signal</keyword>
<dbReference type="PANTHER" id="PTHR40633:SF1">
    <property type="entry name" value="GPI ANCHORED SERINE-THREONINE RICH PROTEIN (AFU_ORTHOLOGUE AFUA_1G03630)"/>
    <property type="match status" value="1"/>
</dbReference>
<dbReference type="PANTHER" id="PTHR40633">
    <property type="entry name" value="MATRIX PROTEIN, PUTATIVE (AFU_ORTHOLOGUE AFUA_8G05410)-RELATED"/>
    <property type="match status" value="1"/>
</dbReference>
<feature type="region of interest" description="Disordered" evidence="2">
    <location>
        <begin position="163"/>
        <end position="210"/>
    </location>
</feature>
<evidence type="ECO:0000256" key="2">
    <source>
        <dbReference type="SAM" id="MobiDB-lite"/>
    </source>
</evidence>
<keyword evidence="6" id="KW-1185">Reference proteome</keyword>
<dbReference type="Proteomes" id="UP001056384">
    <property type="component" value="Chromosome 1"/>
</dbReference>
<sequence>MFTKAILVGALAALAAAQSTVISFTNALPAPAQVGIPFELTYATTDASSPITILLRKGASNDLQTVSTLTSAATGGSFEWTPASDLEDGSDYALQIQQGTEVNYLGPFSIEGGSGTGASTSSSSAAPPSYGESTSITLTATASANGTASRTFTAVAPYGTGNATIPRNTTMSSATLTRTSTPTGGAGSTTGAGFQGSQTGSDTAQSTGGASTLMAGSSAVALALGAVAALIMG</sequence>
<feature type="chain" id="PRO_5040292263" description="Yeast cell wall synthesis Kre9/Knh1-like N-terminal domain-containing protein" evidence="3">
    <location>
        <begin position="18"/>
        <end position="233"/>
    </location>
</feature>
<proteinExistence type="predicted"/>
<evidence type="ECO:0000256" key="1">
    <source>
        <dbReference type="ARBA" id="ARBA00022729"/>
    </source>
</evidence>
<dbReference type="EMBL" id="CP099418">
    <property type="protein sequence ID" value="USW47860.1"/>
    <property type="molecule type" value="Genomic_DNA"/>
</dbReference>
<feature type="compositionally biased region" description="Gly residues" evidence="2">
    <location>
        <begin position="184"/>
        <end position="194"/>
    </location>
</feature>
<name>A0A9Q9AK15_9PEZI</name>
<evidence type="ECO:0000259" key="4">
    <source>
        <dbReference type="Pfam" id="PF10342"/>
    </source>
</evidence>
<dbReference type="Pfam" id="PF10342">
    <property type="entry name" value="Kre9_KNH"/>
    <property type="match status" value="1"/>
</dbReference>
<dbReference type="InterPro" id="IPR052982">
    <property type="entry name" value="SRP1/TIP1-like"/>
</dbReference>